<dbReference type="Proteomes" id="UP001157439">
    <property type="component" value="Unassembled WGS sequence"/>
</dbReference>
<dbReference type="InterPro" id="IPR045175">
    <property type="entry name" value="M28_fam"/>
</dbReference>
<comment type="caution">
    <text evidence="3">The sequence shown here is derived from an EMBL/GenBank/DDBJ whole genome shotgun (WGS) entry which is preliminary data.</text>
</comment>
<evidence type="ECO:0000256" key="1">
    <source>
        <dbReference type="SAM" id="SignalP"/>
    </source>
</evidence>
<evidence type="ECO:0000313" key="4">
    <source>
        <dbReference type="Proteomes" id="UP001157439"/>
    </source>
</evidence>
<dbReference type="PANTHER" id="PTHR12147">
    <property type="entry name" value="METALLOPEPTIDASE M28 FAMILY MEMBER"/>
    <property type="match status" value="1"/>
</dbReference>
<feature type="domain" description="Peptidase M28" evidence="2">
    <location>
        <begin position="101"/>
        <end position="296"/>
    </location>
</feature>
<organism evidence="3 4">
    <name type="scientific">Paraferrimonas haliotis</name>
    <dbReference type="NCBI Taxonomy" id="2013866"/>
    <lineage>
        <taxon>Bacteria</taxon>
        <taxon>Pseudomonadati</taxon>
        <taxon>Pseudomonadota</taxon>
        <taxon>Gammaproteobacteria</taxon>
        <taxon>Alteromonadales</taxon>
        <taxon>Ferrimonadaceae</taxon>
        <taxon>Paraferrimonas</taxon>
    </lineage>
</organism>
<gene>
    <name evidence="3" type="ORF">GCM10007894_02950</name>
</gene>
<dbReference type="GO" id="GO:0008235">
    <property type="term" value="F:metalloexopeptidase activity"/>
    <property type="evidence" value="ECO:0007669"/>
    <property type="project" value="InterPro"/>
</dbReference>
<reference evidence="3 4" key="1">
    <citation type="journal article" date="2014" name="Int. J. Syst. Evol. Microbiol.">
        <title>Complete genome sequence of Corynebacterium casei LMG S-19264T (=DSM 44701T), isolated from a smear-ripened cheese.</title>
        <authorList>
            <consortium name="US DOE Joint Genome Institute (JGI-PGF)"/>
            <person name="Walter F."/>
            <person name="Albersmeier A."/>
            <person name="Kalinowski J."/>
            <person name="Ruckert C."/>
        </authorList>
    </citation>
    <scope>NUCLEOTIDE SEQUENCE [LARGE SCALE GENOMIC DNA]</scope>
    <source>
        <strain evidence="3 4">NBRC 112785</strain>
    </source>
</reference>
<dbReference type="InterPro" id="IPR007484">
    <property type="entry name" value="Peptidase_M28"/>
</dbReference>
<dbReference type="RefSeq" id="WP_095497869.1">
    <property type="nucleotide sequence ID" value="NZ_BSPO01000001.1"/>
</dbReference>
<keyword evidence="4" id="KW-1185">Reference proteome</keyword>
<dbReference type="PANTHER" id="PTHR12147:SF26">
    <property type="entry name" value="PEPTIDASE M28 DOMAIN-CONTAINING PROTEIN"/>
    <property type="match status" value="1"/>
</dbReference>
<protein>
    <submittedName>
        <fullName evidence="3">Peptidase M28</fullName>
    </submittedName>
</protein>
<proteinExistence type="predicted"/>
<evidence type="ECO:0000259" key="2">
    <source>
        <dbReference type="Pfam" id="PF04389"/>
    </source>
</evidence>
<accession>A0AA37TKN5</accession>
<dbReference type="Gene3D" id="3.40.630.10">
    <property type="entry name" value="Zn peptidases"/>
    <property type="match status" value="1"/>
</dbReference>
<evidence type="ECO:0000313" key="3">
    <source>
        <dbReference type="EMBL" id="GLS82318.1"/>
    </source>
</evidence>
<dbReference type="PROSITE" id="PS51257">
    <property type="entry name" value="PROKAR_LIPOPROTEIN"/>
    <property type="match status" value="1"/>
</dbReference>
<feature type="chain" id="PRO_5041470192" evidence="1">
    <location>
        <begin position="22"/>
        <end position="307"/>
    </location>
</feature>
<name>A0AA37TKN5_9GAMM</name>
<keyword evidence="1" id="KW-0732">Signal</keyword>
<dbReference type="Pfam" id="PF04389">
    <property type="entry name" value="Peptidase_M28"/>
    <property type="match status" value="1"/>
</dbReference>
<dbReference type="SUPFAM" id="SSF53187">
    <property type="entry name" value="Zn-dependent exopeptidases"/>
    <property type="match status" value="1"/>
</dbReference>
<dbReference type="AlphaFoldDB" id="A0AA37TKN5"/>
<sequence>MLKQVTLWALIIGLVSLSGCAHNNCQLAAVPAWLDTQQLLEDATQLSDIEMSGREPDTDGSHKAAGYIEKRLKQTGVEPWLGSYRQPFIESGPFVDKTLQNLVGYLPATETTSRYVVVIAHYDHLGQRGFKTFYGADDNASGVAAMLALAEQAAQTPKRSRHLIFVASDGEESGLLGAKHFAQTTQDLSIDLVLNLDMLGRNDGYRKLVVSPSNHPQVKQQLQQLQARSYGCYRIGHPQDRRQLQRIDYSRSSDQHAFKPYNRPWIFVGGNQHSDWHTQYDTVERFNLDYFNLATATSWQLLNLWLD</sequence>
<dbReference type="EMBL" id="BSPO01000001">
    <property type="protein sequence ID" value="GLS82318.1"/>
    <property type="molecule type" value="Genomic_DNA"/>
</dbReference>
<feature type="signal peptide" evidence="1">
    <location>
        <begin position="1"/>
        <end position="21"/>
    </location>
</feature>
<dbReference type="GO" id="GO:0006508">
    <property type="term" value="P:proteolysis"/>
    <property type="evidence" value="ECO:0007669"/>
    <property type="project" value="InterPro"/>
</dbReference>